<dbReference type="EMBL" id="FNVQ01000001">
    <property type="protein sequence ID" value="SEG12201.1"/>
    <property type="molecule type" value="Genomic_DNA"/>
</dbReference>
<protein>
    <submittedName>
        <fullName evidence="1">Uncharacterized protein</fullName>
    </submittedName>
</protein>
<accession>A0A1H5XKA7</accession>
<name>A0A1H5XKA7_9GAMM</name>
<dbReference type="OrthoDB" id="6998958at2"/>
<sequence>MSVLVNEYYKGKGTGYLRKRSGTEGLLPMGNASEISIAISVATQQMQDYENAGGGLADQQDSIESMTATITLTNLSPSNVARLTAGKATEVTGGAQSAEAHTVGIQGSLVKLDHVPDMSDTVTVTNTGASTTYVEGTDYELKNGGILILEGDIADAADIEVSYTALNSRTVEMLLEVGEEYEFYFDGLNEVRSGKPHLGTFHRCKLSPTGGLPLISDDYATAQFTVSILRDDTVSGSEKSKYANIKMAA</sequence>
<proteinExistence type="predicted"/>
<dbReference type="RefSeq" id="WP_104002325.1">
    <property type="nucleotide sequence ID" value="NZ_FNVQ01000001.1"/>
</dbReference>
<evidence type="ECO:0000313" key="1">
    <source>
        <dbReference type="EMBL" id="SEG12201.1"/>
    </source>
</evidence>
<evidence type="ECO:0000313" key="2">
    <source>
        <dbReference type="Proteomes" id="UP000236745"/>
    </source>
</evidence>
<dbReference type="AlphaFoldDB" id="A0A1H5XKA7"/>
<dbReference type="Proteomes" id="UP000236745">
    <property type="component" value="Unassembled WGS sequence"/>
</dbReference>
<gene>
    <name evidence="1" type="ORF">SAMN05444390_1011417</name>
</gene>
<dbReference type="PIRSF" id="PIRSF028589">
    <property type="entry name" value="UCP028589"/>
    <property type="match status" value="1"/>
</dbReference>
<reference evidence="1 2" key="1">
    <citation type="submission" date="2016-10" db="EMBL/GenBank/DDBJ databases">
        <authorList>
            <person name="de Groot N.N."/>
        </authorList>
    </citation>
    <scope>NUCLEOTIDE SEQUENCE [LARGE SCALE GENOMIC DNA]</scope>
    <source>
        <strain evidence="1 2">DSM 22012</strain>
    </source>
</reference>
<dbReference type="InterPro" id="IPR016893">
    <property type="entry name" value="UCP028589"/>
</dbReference>
<keyword evidence="2" id="KW-1185">Reference proteome</keyword>
<organism evidence="1 2">
    <name type="scientific">Marinobacterium lutimaris</name>
    <dbReference type="NCBI Taxonomy" id="568106"/>
    <lineage>
        <taxon>Bacteria</taxon>
        <taxon>Pseudomonadati</taxon>
        <taxon>Pseudomonadota</taxon>
        <taxon>Gammaproteobacteria</taxon>
        <taxon>Oceanospirillales</taxon>
        <taxon>Oceanospirillaceae</taxon>
        <taxon>Marinobacterium</taxon>
    </lineage>
</organism>